<keyword evidence="2" id="KW-0812">Transmembrane</keyword>
<evidence type="ECO:0000256" key="2">
    <source>
        <dbReference type="SAM" id="Phobius"/>
    </source>
</evidence>
<keyword evidence="2" id="KW-0472">Membrane</keyword>
<dbReference type="Proteomes" id="UP000074108">
    <property type="component" value="Unassembled WGS sequence"/>
</dbReference>
<feature type="transmembrane region" description="Helical" evidence="2">
    <location>
        <begin position="12"/>
        <end position="33"/>
    </location>
</feature>
<reference evidence="4 5" key="1">
    <citation type="journal article" date="2016" name="Front. Microbiol.">
        <title>Microevolution Analysis of Bacillus coahuilensis Unveils Differences in Phosphorus Acquisition Strategies and Their Regulation.</title>
        <authorList>
            <person name="Gomez-Lunar Z."/>
            <person name="Hernandez-Gonzalez I."/>
            <person name="Rodriguez-Torres M.D."/>
            <person name="Souza V."/>
            <person name="Olmedo-Alvarez G."/>
        </authorList>
    </citation>
    <scope>NUCLEOTIDE SEQUENCE [LARGE SCALE GENOMIC DNA]</scope>
    <source>
        <strain evidence="5">p1.1.43</strain>
    </source>
</reference>
<dbReference type="InterPro" id="IPR036908">
    <property type="entry name" value="RlpA-like_sf"/>
</dbReference>
<dbReference type="InterPro" id="IPR010611">
    <property type="entry name" value="3D_dom"/>
</dbReference>
<evidence type="ECO:0000259" key="3">
    <source>
        <dbReference type="PROSITE" id="PS51109"/>
    </source>
</evidence>
<keyword evidence="2" id="KW-1133">Transmembrane helix</keyword>
<dbReference type="EMBL" id="LDYG01000049">
    <property type="protein sequence ID" value="KUP04591.1"/>
    <property type="molecule type" value="Genomic_DNA"/>
</dbReference>
<feature type="domain" description="G5" evidence="3">
    <location>
        <begin position="205"/>
        <end position="285"/>
    </location>
</feature>
<dbReference type="PANTHER" id="PTHR39160">
    <property type="entry name" value="CELL WALL-BINDING PROTEIN YOCH"/>
    <property type="match status" value="1"/>
</dbReference>
<gene>
    <name evidence="4" type="ORF">Q75_15190</name>
</gene>
<protein>
    <recommendedName>
        <fullName evidence="3">G5 domain-containing protein</fullName>
    </recommendedName>
</protein>
<organism evidence="4 5">
    <name type="scientific">Bacillus coahuilensis p1.1.43</name>
    <dbReference type="NCBI Taxonomy" id="1150625"/>
    <lineage>
        <taxon>Bacteria</taxon>
        <taxon>Bacillati</taxon>
        <taxon>Bacillota</taxon>
        <taxon>Bacilli</taxon>
        <taxon>Bacillales</taxon>
        <taxon>Bacillaceae</taxon>
        <taxon>Bacillus</taxon>
    </lineage>
</organism>
<dbReference type="SMART" id="SM01208">
    <property type="entry name" value="G5"/>
    <property type="match status" value="1"/>
</dbReference>
<dbReference type="Pfam" id="PF07501">
    <property type="entry name" value="G5"/>
    <property type="match status" value="1"/>
</dbReference>
<dbReference type="InterPro" id="IPR007137">
    <property type="entry name" value="DUF348"/>
</dbReference>
<keyword evidence="1" id="KW-0732">Signal</keyword>
<evidence type="ECO:0000313" key="5">
    <source>
        <dbReference type="Proteomes" id="UP000074108"/>
    </source>
</evidence>
<name>A0A147K4Z4_9BACI</name>
<accession>A0A147K4Z4</accession>
<dbReference type="GO" id="GO:0009254">
    <property type="term" value="P:peptidoglycan turnover"/>
    <property type="evidence" value="ECO:0007669"/>
    <property type="project" value="InterPro"/>
</dbReference>
<dbReference type="AlphaFoldDB" id="A0A147K4Z4"/>
<sequence length="399" mass="43641">MKSLFSNSSRKRNWLIAITSFIAFSIIYGFILFETSKHSITVILDGEEQTLSTRAASVEEILQDLDVAFNEKDYVYPALDSKVTNHMQVIWEPAKQVQLTVGEEIISVWTTADTVEELLREQDITLAENDQVTPKLSEQLAKDTKVQIQKAFAVKVNDGGEEKEVWSVSTTVADFLKQQGFTLGELDRVEPGLDKLISQNDGIQIIRVEKVTDVVEESTDYAVVTQKDSSLEKGVEKVVQSGKSGKVKKEYEVIKENGKEVDRKLVTEEVVEKAEDKIVAVGTKVVTAQVSRGTTSSSAPSSSAREFYVSATAYTAFCNGCSGVTATGIDLRANPNSKVIAVDPSVIPLGTKVWVEGYGYAVAADTGSAIKGNKIDLFFSSKSDALAFGRKNVLIKILD</sequence>
<dbReference type="GO" id="GO:0004553">
    <property type="term" value="F:hydrolase activity, hydrolyzing O-glycosyl compounds"/>
    <property type="evidence" value="ECO:0007669"/>
    <property type="project" value="InterPro"/>
</dbReference>
<dbReference type="STRING" id="1150625.Q75_15190"/>
<dbReference type="OrthoDB" id="9798935at2"/>
<dbReference type="InterPro" id="IPR051933">
    <property type="entry name" value="Resuscitation_pf_RpfB"/>
</dbReference>
<dbReference type="GO" id="GO:0019867">
    <property type="term" value="C:outer membrane"/>
    <property type="evidence" value="ECO:0007669"/>
    <property type="project" value="InterPro"/>
</dbReference>
<evidence type="ECO:0000256" key="1">
    <source>
        <dbReference type="ARBA" id="ARBA00022729"/>
    </source>
</evidence>
<dbReference type="CDD" id="cd22786">
    <property type="entry name" value="DPBB_YuiC-like"/>
    <property type="match status" value="1"/>
</dbReference>
<dbReference type="Gene3D" id="2.40.40.10">
    <property type="entry name" value="RlpA-like domain"/>
    <property type="match status" value="1"/>
</dbReference>
<dbReference type="Gene3D" id="2.20.230.10">
    <property type="entry name" value="Resuscitation-promoting factor rpfb"/>
    <property type="match status" value="1"/>
</dbReference>
<proteinExistence type="predicted"/>
<comment type="caution">
    <text evidence="4">The sequence shown here is derived from an EMBL/GenBank/DDBJ whole genome shotgun (WGS) entry which is preliminary data.</text>
</comment>
<dbReference type="PATRIC" id="fig|1150625.3.peg.3170"/>
<dbReference type="SUPFAM" id="SSF50685">
    <property type="entry name" value="Barwin-like endoglucanases"/>
    <property type="match status" value="1"/>
</dbReference>
<dbReference type="Pfam" id="PF06725">
    <property type="entry name" value="3D"/>
    <property type="match status" value="1"/>
</dbReference>
<dbReference type="PROSITE" id="PS51109">
    <property type="entry name" value="G5"/>
    <property type="match status" value="1"/>
</dbReference>
<evidence type="ECO:0000313" key="4">
    <source>
        <dbReference type="EMBL" id="KUP04591.1"/>
    </source>
</evidence>
<dbReference type="Pfam" id="PF03990">
    <property type="entry name" value="DUF348"/>
    <property type="match status" value="3"/>
</dbReference>
<keyword evidence="5" id="KW-1185">Reference proteome</keyword>
<dbReference type="PANTHER" id="PTHR39160:SF4">
    <property type="entry name" value="RESUSCITATION-PROMOTING FACTOR RPFB"/>
    <property type="match status" value="1"/>
</dbReference>
<dbReference type="InterPro" id="IPR011098">
    <property type="entry name" value="G5_dom"/>
</dbReference>